<dbReference type="PANTHER" id="PTHR46847:SF1">
    <property type="entry name" value="D-ALLOSE-BINDING PERIPLASMIC PROTEIN-RELATED"/>
    <property type="match status" value="1"/>
</dbReference>
<feature type="chain" id="PRO_5047022736" evidence="4">
    <location>
        <begin position="28"/>
        <end position="345"/>
    </location>
</feature>
<sequence length="345" mass="36537">MKFKAVYLMIVLALVATLIAGCSSAQTATPAAASGNEGQSAKPATSNEEYIYVSCMGNLEFFNAHKYGWKWAGEVLGVKTSYVGPAEYDLNAMVAAFDQAIAKKPAGIVVFAVEPVLEPVINKAVDAGIPVVTILGDLPNSKRLAFVGSRQFDLGYVGGKKLAEALGGKGKVAILSIPGVQMFDEREQGYRAAFSEYPGIEVVQVGDTKADTVTAISVAKDILQRHPDLAAFVGTDSTGGIGAATAVKEAGKVGQVKTVAMDRNSDVLQAIQDGILTGTVAQDDAAMAYWALLVLYNYNHHQAPLTVDNAKAGVRTGPTIVYMSVNYIDKSNLQYFLDANKLYVP</sequence>
<dbReference type="PANTHER" id="PTHR46847">
    <property type="entry name" value="D-ALLOSE-BINDING PERIPLASMIC PROTEIN-RELATED"/>
    <property type="match status" value="1"/>
</dbReference>
<keyword evidence="7" id="KW-1185">Reference proteome</keyword>
<protein>
    <submittedName>
        <fullName evidence="6">Substrate-binding domain-containing protein</fullName>
    </submittedName>
</protein>
<gene>
    <name evidence="6" type="ORF">QYE77_02115</name>
</gene>
<feature type="signal peptide" evidence="4">
    <location>
        <begin position="1"/>
        <end position="27"/>
    </location>
</feature>
<proteinExistence type="inferred from homology"/>
<dbReference type="Gene3D" id="3.40.50.2300">
    <property type="match status" value="2"/>
</dbReference>
<evidence type="ECO:0000256" key="1">
    <source>
        <dbReference type="ARBA" id="ARBA00004196"/>
    </source>
</evidence>
<dbReference type="InterPro" id="IPR025997">
    <property type="entry name" value="SBP_2_dom"/>
</dbReference>
<feature type="domain" description="Periplasmic binding protein" evidence="5">
    <location>
        <begin position="60"/>
        <end position="298"/>
    </location>
</feature>
<evidence type="ECO:0000256" key="4">
    <source>
        <dbReference type="SAM" id="SignalP"/>
    </source>
</evidence>
<dbReference type="Proteomes" id="UP001254165">
    <property type="component" value="Unassembled WGS sequence"/>
</dbReference>
<organism evidence="6 7">
    <name type="scientific">Thermanaerothrix solaris</name>
    <dbReference type="NCBI Taxonomy" id="3058434"/>
    <lineage>
        <taxon>Bacteria</taxon>
        <taxon>Bacillati</taxon>
        <taxon>Chloroflexota</taxon>
        <taxon>Anaerolineae</taxon>
        <taxon>Anaerolineales</taxon>
        <taxon>Anaerolineaceae</taxon>
        <taxon>Thermanaerothrix</taxon>
    </lineage>
</organism>
<dbReference type="InterPro" id="IPR028082">
    <property type="entry name" value="Peripla_BP_I"/>
</dbReference>
<dbReference type="PROSITE" id="PS51257">
    <property type="entry name" value="PROKAR_LIPOPROTEIN"/>
    <property type="match status" value="1"/>
</dbReference>
<evidence type="ECO:0000313" key="7">
    <source>
        <dbReference type="Proteomes" id="UP001254165"/>
    </source>
</evidence>
<reference evidence="6 7" key="1">
    <citation type="submission" date="2023-07" db="EMBL/GenBank/DDBJ databases">
        <title>Novel species of Thermanaerothrix with wide hydrolytic capabilities.</title>
        <authorList>
            <person name="Zayulina K.S."/>
            <person name="Podosokorskaya O.A."/>
            <person name="Elcheninov A.G."/>
        </authorList>
    </citation>
    <scope>NUCLEOTIDE SEQUENCE [LARGE SCALE GENOMIC DNA]</scope>
    <source>
        <strain evidence="6 7">4228-RoL</strain>
    </source>
</reference>
<comment type="caution">
    <text evidence="6">The sequence shown here is derived from an EMBL/GenBank/DDBJ whole genome shotgun (WGS) entry which is preliminary data.</text>
</comment>
<keyword evidence="3 4" id="KW-0732">Signal</keyword>
<evidence type="ECO:0000256" key="3">
    <source>
        <dbReference type="ARBA" id="ARBA00022729"/>
    </source>
</evidence>
<dbReference type="EMBL" id="JAUHMF010000001">
    <property type="protein sequence ID" value="MDT8897045.1"/>
    <property type="molecule type" value="Genomic_DNA"/>
</dbReference>
<comment type="subcellular location">
    <subcellularLocation>
        <location evidence="1">Cell envelope</location>
    </subcellularLocation>
</comment>
<dbReference type="RefSeq" id="WP_315623696.1">
    <property type="nucleotide sequence ID" value="NZ_JAUHMF010000001.1"/>
</dbReference>
<comment type="similarity">
    <text evidence="2">Belongs to the bacterial solute-binding protein 2 family.</text>
</comment>
<evidence type="ECO:0000313" key="6">
    <source>
        <dbReference type="EMBL" id="MDT8897045.1"/>
    </source>
</evidence>
<dbReference type="SUPFAM" id="SSF53822">
    <property type="entry name" value="Periplasmic binding protein-like I"/>
    <property type="match status" value="1"/>
</dbReference>
<evidence type="ECO:0000256" key="2">
    <source>
        <dbReference type="ARBA" id="ARBA00007639"/>
    </source>
</evidence>
<evidence type="ECO:0000259" key="5">
    <source>
        <dbReference type="Pfam" id="PF13407"/>
    </source>
</evidence>
<accession>A0ABU3NJL4</accession>
<name>A0ABU3NJL4_9CHLR</name>
<dbReference type="Pfam" id="PF13407">
    <property type="entry name" value="Peripla_BP_4"/>
    <property type="match status" value="1"/>
</dbReference>